<evidence type="ECO:0000256" key="1">
    <source>
        <dbReference type="SAM" id="MobiDB-lite"/>
    </source>
</evidence>
<accession>A0A8D8B950</accession>
<evidence type="ECO:0000313" key="2">
    <source>
        <dbReference type="EMBL" id="CAG6468982.1"/>
    </source>
</evidence>
<dbReference type="AlphaFoldDB" id="A0A8D8B950"/>
<feature type="compositionally biased region" description="Polar residues" evidence="1">
    <location>
        <begin position="1"/>
        <end position="29"/>
    </location>
</feature>
<dbReference type="EMBL" id="HBUE01061806">
    <property type="protein sequence ID" value="CAG6468982.1"/>
    <property type="molecule type" value="Transcribed_RNA"/>
</dbReference>
<feature type="region of interest" description="Disordered" evidence="1">
    <location>
        <begin position="79"/>
        <end position="108"/>
    </location>
</feature>
<feature type="compositionally biased region" description="Low complexity" evidence="1">
    <location>
        <begin position="87"/>
        <end position="106"/>
    </location>
</feature>
<feature type="region of interest" description="Disordered" evidence="1">
    <location>
        <begin position="1"/>
        <end position="42"/>
    </location>
</feature>
<name>A0A8D8B950_CULPI</name>
<reference evidence="2" key="1">
    <citation type="submission" date="2021-05" db="EMBL/GenBank/DDBJ databases">
        <authorList>
            <person name="Alioto T."/>
            <person name="Alioto T."/>
            <person name="Gomez Garrido J."/>
        </authorList>
    </citation>
    <scope>NUCLEOTIDE SEQUENCE</scope>
</reference>
<protein>
    <submittedName>
        <fullName evidence="2">(northern house mosquito) hypothetical protein</fullName>
    </submittedName>
</protein>
<sequence length="189" mass="20095">MTPSVSSLVTTIRASLTPPTESGRNNGSGSIRPRACSSRPTRSIRAGCAVAFTTSKSARTRLRSASSWPPSRPPAIWTWSTGSNSLPRPAASAATSSPSARSTRPSWQISPKSIALSSSVVRKTISSPRGTFSSRSCPCLSANWPSTRPGPASSPTGTAPTLRTFCRRGASIEPLTKKRRKMPPRMLVW</sequence>
<proteinExistence type="predicted"/>
<organism evidence="2">
    <name type="scientific">Culex pipiens</name>
    <name type="common">House mosquito</name>
    <dbReference type="NCBI Taxonomy" id="7175"/>
    <lineage>
        <taxon>Eukaryota</taxon>
        <taxon>Metazoa</taxon>
        <taxon>Ecdysozoa</taxon>
        <taxon>Arthropoda</taxon>
        <taxon>Hexapoda</taxon>
        <taxon>Insecta</taxon>
        <taxon>Pterygota</taxon>
        <taxon>Neoptera</taxon>
        <taxon>Endopterygota</taxon>
        <taxon>Diptera</taxon>
        <taxon>Nematocera</taxon>
        <taxon>Culicoidea</taxon>
        <taxon>Culicidae</taxon>
        <taxon>Culicinae</taxon>
        <taxon>Culicini</taxon>
        <taxon>Culex</taxon>
        <taxon>Culex</taxon>
    </lineage>
</organism>